<dbReference type="NCBIfam" id="TIGR04057">
    <property type="entry name" value="SusC_RagA_signa"/>
    <property type="match status" value="1"/>
</dbReference>
<keyword evidence="3" id="KW-0675">Receptor</keyword>
<dbReference type="InterPro" id="IPR012910">
    <property type="entry name" value="Plug_dom"/>
</dbReference>
<dbReference type="InterPro" id="IPR039426">
    <property type="entry name" value="TonB-dep_rcpt-like"/>
</dbReference>
<dbReference type="Pfam" id="PF07715">
    <property type="entry name" value="Plug"/>
    <property type="match status" value="1"/>
</dbReference>
<dbReference type="PANTHER" id="PTHR30069:SF29">
    <property type="entry name" value="HEMOGLOBIN AND HEMOGLOBIN-HAPTOGLOBIN-BINDING PROTEIN 1-RELATED"/>
    <property type="match status" value="1"/>
</dbReference>
<dbReference type="EMBL" id="SNRY01001273">
    <property type="protein sequence ID" value="KAA6332185.1"/>
    <property type="molecule type" value="Genomic_DNA"/>
</dbReference>
<sequence>MVKLLQFFRKYTYCLGKISVVLFAVIFSFPALAQQRGARIEGRVIDEKTQESIIGASVSLVSERTGAVTDLNGRFTINARSLPVTISVKYIGYKQSEIEVYEYTEPLLIAIRENANVLNEVVVVGYGTQNQKELTGAVSSVSPIALSQQTLSFDKALGGAVAGLNVTQSSGQPGATSTIRIRGNNSIAGSNEPLYVVDGFILYNDNSSTRTGMGGTTSGVGGGGSSSGAFDGGLNPLTSINSSDIESIDVLKDVSATAIYGSRGANGVIIITTKKGKRGRSNVDYQGSVGVQQISRTLNLLNASEWADLNKEISNDNKSPYDPSQPYDVSKLLPQGQSSDCKKLCCTRLIPKTTKFQ</sequence>
<dbReference type="GO" id="GO:0044718">
    <property type="term" value="P:siderophore transmembrane transport"/>
    <property type="evidence" value="ECO:0007669"/>
    <property type="project" value="TreeGrafter"/>
</dbReference>
<accession>A0A5J4RFQ4</accession>
<evidence type="ECO:0000256" key="1">
    <source>
        <dbReference type="ARBA" id="ARBA00022729"/>
    </source>
</evidence>
<organism evidence="3">
    <name type="scientific">termite gut metagenome</name>
    <dbReference type="NCBI Taxonomy" id="433724"/>
    <lineage>
        <taxon>unclassified sequences</taxon>
        <taxon>metagenomes</taxon>
        <taxon>organismal metagenomes</taxon>
    </lineage>
</organism>
<gene>
    <name evidence="3" type="ORF">EZS27_019278</name>
</gene>
<dbReference type="SUPFAM" id="SSF49464">
    <property type="entry name" value="Carboxypeptidase regulatory domain-like"/>
    <property type="match status" value="1"/>
</dbReference>
<evidence type="ECO:0000259" key="2">
    <source>
        <dbReference type="Pfam" id="PF07715"/>
    </source>
</evidence>
<dbReference type="InterPro" id="IPR008969">
    <property type="entry name" value="CarboxyPept-like_regulatory"/>
</dbReference>
<proteinExistence type="predicted"/>
<dbReference type="AlphaFoldDB" id="A0A5J4RFQ4"/>
<reference evidence="3" key="1">
    <citation type="submission" date="2019-03" db="EMBL/GenBank/DDBJ databases">
        <title>Single cell metagenomics reveals metabolic interactions within the superorganism composed of flagellate Streblomastix strix and complex community of Bacteroidetes bacteria on its surface.</title>
        <authorList>
            <person name="Treitli S.C."/>
            <person name="Kolisko M."/>
            <person name="Husnik F."/>
            <person name="Keeling P."/>
            <person name="Hampl V."/>
        </authorList>
    </citation>
    <scope>NUCLEOTIDE SEQUENCE</scope>
    <source>
        <strain evidence="3">STM</strain>
    </source>
</reference>
<feature type="domain" description="TonB-dependent receptor plug" evidence="2">
    <location>
        <begin position="131"/>
        <end position="268"/>
    </location>
</feature>
<dbReference type="Gene3D" id="2.170.130.10">
    <property type="entry name" value="TonB-dependent receptor, plug domain"/>
    <property type="match status" value="1"/>
</dbReference>
<dbReference type="PANTHER" id="PTHR30069">
    <property type="entry name" value="TONB-DEPENDENT OUTER MEMBRANE RECEPTOR"/>
    <property type="match status" value="1"/>
</dbReference>
<dbReference type="Gene3D" id="2.60.40.1120">
    <property type="entry name" value="Carboxypeptidase-like, regulatory domain"/>
    <property type="match status" value="1"/>
</dbReference>
<evidence type="ECO:0000313" key="3">
    <source>
        <dbReference type="EMBL" id="KAA6332185.1"/>
    </source>
</evidence>
<dbReference type="InterPro" id="IPR037066">
    <property type="entry name" value="Plug_dom_sf"/>
</dbReference>
<dbReference type="SUPFAM" id="SSF56935">
    <property type="entry name" value="Porins"/>
    <property type="match status" value="1"/>
</dbReference>
<comment type="caution">
    <text evidence="3">The sequence shown here is derived from an EMBL/GenBank/DDBJ whole genome shotgun (WGS) entry which is preliminary data.</text>
</comment>
<name>A0A5J4RFQ4_9ZZZZ</name>
<dbReference type="PROSITE" id="PS52016">
    <property type="entry name" value="TONB_DEPENDENT_REC_3"/>
    <property type="match status" value="1"/>
</dbReference>
<dbReference type="GO" id="GO:0015344">
    <property type="term" value="F:siderophore uptake transmembrane transporter activity"/>
    <property type="evidence" value="ECO:0007669"/>
    <property type="project" value="TreeGrafter"/>
</dbReference>
<protein>
    <submittedName>
        <fullName evidence="3">TonB-dependent receptor SusC</fullName>
    </submittedName>
</protein>
<keyword evidence="1" id="KW-0732">Signal</keyword>
<dbReference type="InterPro" id="IPR023997">
    <property type="entry name" value="TonB-dep_OMP_SusC/RagA_CS"/>
</dbReference>
<dbReference type="Pfam" id="PF13715">
    <property type="entry name" value="CarbopepD_reg_2"/>
    <property type="match status" value="1"/>
</dbReference>